<dbReference type="Proteomes" id="UP000000637">
    <property type="component" value="Chromosome"/>
</dbReference>
<evidence type="ECO:0000259" key="2">
    <source>
        <dbReference type="Pfam" id="PF10593"/>
    </source>
</evidence>
<organism evidence="3 4">
    <name type="scientific">Paenarthrobacter aurescens (strain TC1)</name>
    <dbReference type="NCBI Taxonomy" id="290340"/>
    <lineage>
        <taxon>Bacteria</taxon>
        <taxon>Bacillati</taxon>
        <taxon>Actinomycetota</taxon>
        <taxon>Actinomycetes</taxon>
        <taxon>Micrococcales</taxon>
        <taxon>Micrococcaceae</taxon>
        <taxon>Paenarthrobacter</taxon>
    </lineage>
</organism>
<feature type="region of interest" description="Disordered" evidence="1">
    <location>
        <begin position="1"/>
        <end position="22"/>
    </location>
</feature>
<proteinExistence type="predicted"/>
<evidence type="ECO:0000256" key="1">
    <source>
        <dbReference type="SAM" id="MobiDB-lite"/>
    </source>
</evidence>
<dbReference type="InterPro" id="IPR018310">
    <property type="entry name" value="Put_endonuclease_Z1-dom"/>
</dbReference>
<gene>
    <name evidence="3" type="ordered locus">AAur_1164</name>
</gene>
<dbReference type="eggNOG" id="COG0610">
    <property type="taxonomic scope" value="Bacteria"/>
</dbReference>
<dbReference type="HOGENOM" id="CLU_311626_0_0_11"/>
<protein>
    <submittedName>
        <fullName evidence="3">Conserved domain protein</fullName>
    </submittedName>
</protein>
<dbReference type="Pfam" id="PF10593">
    <property type="entry name" value="Z1"/>
    <property type="match status" value="1"/>
</dbReference>
<sequence length="942" mass="103986">MTSQSESSARVEGTERVYLEPPTVESPESTWWSRYSATLAGQLTTTSRSALECDCRYIVDRGIFGAGAPLPDTWPHNRLRRGLVMGSVQSGKTASMLGVAALALDHGVNIVIILAGTRLSLWRQTFGRLRGQLDSGPASIEKERRRILVPPSGSEDYASGSVPLATLYRFQPAQIRRALHHRQPLIVVAMKQTDHLRALARSLRESVYPTIRSLDTPVHLLVLDDEADDGSILDARVEASEDPIYGNLKQIPRAIADLWAPPSLQTVPRNLFATYVGYTATPQANFLQEEHNPLAPREFVLSLRTPLDRGELRPRSSTYFEPTGLANYYTGGEVFYRRGTPAGLCVATSNNLDEDRADAVRAFLVAGAIRTLRASSRLGPTTASSQTFASREEVLAAIPPIHSMLVHPSALVDEQFQEAARILEWAGARSPEESESIMNSGGYLPEILAAKVDEEEDKWQAWVERYRSSAEAVHFAFSTPTPNAIPSWSEIRGALIQEIIPNTRVAVVNSDPGADDRPEYEPWCDADGNWHAPRDLSTIFVSGNVMSRGLTLEGLTTTLFLRTSNQALADSQMQMQRWFGYRGAYIELCRIFAPQPQLDFFTAYHEVDEALRQILTDAMQEDASAPDPVVLQGQGFLATGKIANLGNQPLCPGPKPFIRLINSGDQYDPNVNLLSDLFEERASSNVTAGGRIRGRMLNQPLALNEAAALLDRLQFRDYNPDRSNWQNTIWNQVQQRVEAHGSLSDSQPLYRPPLTSDSPISPVRRDCPYAIAAYFRLWSACLSRHVRGLFPTDGPLRQWSMTDLNAKTQQQPRFWVGIRYGGGLPVSEVPLSTLPFVIPAAQRTVLGGNLAATWGSRDPDADAEGFRGDEYLDYYFRGETLPPIPVDESPWRPPGSDGLILFYVNQPEGQAHPTIAVGVCIPLGGPDQFAAATAPRQFSIST</sequence>
<evidence type="ECO:0000313" key="4">
    <source>
        <dbReference type="Proteomes" id="UP000000637"/>
    </source>
</evidence>
<name>A1R3Y8_PAEAT</name>
<reference evidence="3 4" key="1">
    <citation type="journal article" date="2006" name="PLoS Genet.">
        <title>Secrets of soil survival revealed by the genome sequence of Arthrobacter aurescens TC1.</title>
        <authorList>
            <person name="Mongodin E.F."/>
            <person name="Shapir N."/>
            <person name="Daugherty S.C."/>
            <person name="DeBoy R.T."/>
            <person name="Emerson J.B."/>
            <person name="Shvartzbeyn A."/>
            <person name="Radune D."/>
            <person name="Vamathevan J."/>
            <person name="Riggs F."/>
            <person name="Grinberg V."/>
            <person name="Khouri H."/>
            <person name="Wackett L.P."/>
            <person name="Nelson K.E."/>
            <person name="Sadowsky M.J."/>
        </authorList>
    </citation>
    <scope>NUCLEOTIDE SEQUENCE [LARGE SCALE GENOMIC DNA]</scope>
    <source>
        <strain evidence="3 4">TC1</strain>
    </source>
</reference>
<dbReference type="KEGG" id="aau:AAur_1164"/>
<evidence type="ECO:0000313" key="3">
    <source>
        <dbReference type="EMBL" id="ABM08344.1"/>
    </source>
</evidence>
<dbReference type="AlphaFoldDB" id="A1R3Y8"/>
<accession>A1R3Y8</accession>
<feature type="domain" description="Putative endonuclease Z1" evidence="2">
    <location>
        <begin position="358"/>
        <end position="629"/>
    </location>
</feature>
<keyword evidence="4" id="KW-1185">Reference proteome</keyword>
<dbReference type="STRING" id="290340.AAur_1164"/>
<dbReference type="EMBL" id="CP000474">
    <property type="protein sequence ID" value="ABM08344.1"/>
    <property type="molecule type" value="Genomic_DNA"/>
</dbReference>